<dbReference type="PANTHER" id="PTHR11496:SF102">
    <property type="entry name" value="ALCOHOL DEHYDROGENASE 4"/>
    <property type="match status" value="1"/>
</dbReference>
<gene>
    <name evidence="6" type="ORF">B0W44_13875</name>
</gene>
<keyword evidence="7" id="KW-1185">Reference proteome</keyword>
<comment type="similarity">
    <text evidence="1">Belongs to the iron-containing alcohol dehydrogenase family.</text>
</comment>
<evidence type="ECO:0000256" key="2">
    <source>
        <dbReference type="ARBA" id="ARBA00023002"/>
    </source>
</evidence>
<protein>
    <submittedName>
        <fullName evidence="6">Uncharacterized protein</fullName>
    </submittedName>
</protein>
<keyword evidence="3" id="KW-0520">NAD</keyword>
<dbReference type="SUPFAM" id="SSF56796">
    <property type="entry name" value="Dehydroquinate synthase-like"/>
    <property type="match status" value="1"/>
</dbReference>
<evidence type="ECO:0000256" key="1">
    <source>
        <dbReference type="ARBA" id="ARBA00007358"/>
    </source>
</evidence>
<name>A0A1U9K9E0_9BACL</name>
<dbReference type="GO" id="GO:0046872">
    <property type="term" value="F:metal ion binding"/>
    <property type="evidence" value="ECO:0007669"/>
    <property type="project" value="InterPro"/>
</dbReference>
<dbReference type="Pfam" id="PF25137">
    <property type="entry name" value="ADH_Fe_C"/>
    <property type="match status" value="1"/>
</dbReference>
<dbReference type="InterPro" id="IPR056798">
    <property type="entry name" value="ADH_Fe_C"/>
</dbReference>
<dbReference type="InterPro" id="IPR001670">
    <property type="entry name" value="ADH_Fe/GldA"/>
</dbReference>
<accession>A0A1U9K9E0</accession>
<evidence type="ECO:0000313" key="7">
    <source>
        <dbReference type="Proteomes" id="UP000188603"/>
    </source>
</evidence>
<sequence>MAYQFTLRTTVVSEPGVSSRVGDYLKRLGVNSTLVVTDRVIREAGLIEGILDSLKNNDVPYVVFDDVKPNPKDTEVKTVTDYAREHKVNGLLAVGGGSAMDLAKGVGILLSHGGDIRDWEGDFTLERDIVPLICIPTTVGTGSEVTWISVITDTSRSFKMGIVDPKLAPRMALLDSEMIKSLPPSVAASTGLDALTHAIEAYTSRLASPLTDAFALQAMEMIRDNLETVVSDPKNEAAAEKMLTASMMAGIAFNNADVGSVHCLSEAIGAFYDLPHGVLNGIFLPYVYKRNMSADPVRHAKIATLLGADEQLSPDEAAQEGWNILMGLRKRLNLPTFNSLDKVSPQDFQQLAKVAKETPMDKSNIRELSEKDYLDIMLEAFAEA</sequence>
<dbReference type="InterPro" id="IPR039697">
    <property type="entry name" value="Alcohol_dehydrogenase_Fe"/>
</dbReference>
<dbReference type="PROSITE" id="PS00913">
    <property type="entry name" value="ADH_IRON_1"/>
    <property type="match status" value="1"/>
</dbReference>
<dbReference type="STRING" id="1471761.B0W44_13875"/>
<dbReference type="Gene3D" id="3.40.50.1970">
    <property type="match status" value="1"/>
</dbReference>
<dbReference type="CDD" id="cd08551">
    <property type="entry name" value="Fe-ADH"/>
    <property type="match status" value="1"/>
</dbReference>
<dbReference type="AlphaFoldDB" id="A0A1U9K9E0"/>
<dbReference type="KEGG" id="ntr:B0W44_13875"/>
<organism evidence="6 7">
    <name type="scientific">Novibacillus thermophilus</name>
    <dbReference type="NCBI Taxonomy" id="1471761"/>
    <lineage>
        <taxon>Bacteria</taxon>
        <taxon>Bacillati</taxon>
        <taxon>Bacillota</taxon>
        <taxon>Bacilli</taxon>
        <taxon>Bacillales</taxon>
        <taxon>Thermoactinomycetaceae</taxon>
        <taxon>Novibacillus</taxon>
    </lineage>
</organism>
<proteinExistence type="inferred from homology"/>
<dbReference type="RefSeq" id="WP_169835589.1">
    <property type="nucleotide sequence ID" value="NZ_CP019699.1"/>
</dbReference>
<dbReference type="EMBL" id="CP019699">
    <property type="protein sequence ID" value="AQS56679.1"/>
    <property type="molecule type" value="Genomic_DNA"/>
</dbReference>
<evidence type="ECO:0000259" key="5">
    <source>
        <dbReference type="Pfam" id="PF25137"/>
    </source>
</evidence>
<feature type="domain" description="Alcohol dehydrogenase iron-type/glycerol dehydrogenase GldA" evidence="4">
    <location>
        <begin position="9"/>
        <end position="175"/>
    </location>
</feature>
<keyword evidence="2" id="KW-0560">Oxidoreductase</keyword>
<dbReference type="Proteomes" id="UP000188603">
    <property type="component" value="Chromosome"/>
</dbReference>
<evidence type="ECO:0000259" key="4">
    <source>
        <dbReference type="Pfam" id="PF00465"/>
    </source>
</evidence>
<dbReference type="Gene3D" id="1.20.1090.10">
    <property type="entry name" value="Dehydroquinate synthase-like - alpha domain"/>
    <property type="match status" value="1"/>
</dbReference>
<dbReference type="GO" id="GO:0004022">
    <property type="term" value="F:alcohol dehydrogenase (NAD+) activity"/>
    <property type="evidence" value="ECO:0007669"/>
    <property type="project" value="TreeGrafter"/>
</dbReference>
<feature type="domain" description="Fe-containing alcohol dehydrogenase-like C-terminal" evidence="5">
    <location>
        <begin position="188"/>
        <end position="380"/>
    </location>
</feature>
<dbReference type="FunFam" id="1.20.1090.10:FF:000001">
    <property type="entry name" value="Aldehyde-alcohol dehydrogenase"/>
    <property type="match status" value="1"/>
</dbReference>
<dbReference type="PANTHER" id="PTHR11496">
    <property type="entry name" value="ALCOHOL DEHYDROGENASE"/>
    <property type="match status" value="1"/>
</dbReference>
<evidence type="ECO:0000256" key="3">
    <source>
        <dbReference type="ARBA" id="ARBA00023027"/>
    </source>
</evidence>
<dbReference type="FunFam" id="3.40.50.1970:FF:000003">
    <property type="entry name" value="Alcohol dehydrogenase, iron-containing"/>
    <property type="match status" value="1"/>
</dbReference>
<dbReference type="Pfam" id="PF00465">
    <property type="entry name" value="Fe-ADH"/>
    <property type="match status" value="1"/>
</dbReference>
<reference evidence="6 7" key="1">
    <citation type="journal article" date="2015" name="Int. J. Syst. Evol. Microbiol.">
        <title>Novibacillus thermophilus gen. nov., sp. nov., a Gram-staining-negative and moderately thermophilic member of the family Thermoactinomycetaceae.</title>
        <authorList>
            <person name="Yang G."/>
            <person name="Chen J."/>
            <person name="Zhou S."/>
        </authorList>
    </citation>
    <scope>NUCLEOTIDE SEQUENCE [LARGE SCALE GENOMIC DNA]</scope>
    <source>
        <strain evidence="6 7">SG-1</strain>
    </source>
</reference>
<evidence type="ECO:0000313" key="6">
    <source>
        <dbReference type="EMBL" id="AQS56679.1"/>
    </source>
</evidence>
<dbReference type="InterPro" id="IPR018211">
    <property type="entry name" value="ADH_Fe_CS"/>
</dbReference>